<keyword evidence="7 10" id="KW-0283">Flagellar rotation</keyword>
<comment type="function">
    <text evidence="1 10">Controls the rotational direction of flagella during chemotaxis.</text>
</comment>
<keyword evidence="9 10" id="KW-0472">Membrane</keyword>
<evidence type="ECO:0000256" key="4">
    <source>
        <dbReference type="ARBA" id="ARBA00022475"/>
    </source>
</evidence>
<evidence type="ECO:0000313" key="13">
    <source>
        <dbReference type="Proteomes" id="UP000198324"/>
    </source>
</evidence>
<dbReference type="Pfam" id="PF03748">
    <property type="entry name" value="FliL"/>
    <property type="match status" value="1"/>
</dbReference>
<keyword evidence="12" id="KW-0966">Cell projection</keyword>
<dbReference type="Proteomes" id="UP000198324">
    <property type="component" value="Unassembled WGS sequence"/>
</dbReference>
<evidence type="ECO:0000256" key="2">
    <source>
        <dbReference type="ARBA" id="ARBA00004162"/>
    </source>
</evidence>
<dbReference type="GO" id="GO:0071978">
    <property type="term" value="P:bacterial-type flagellum-dependent swarming motility"/>
    <property type="evidence" value="ECO:0007669"/>
    <property type="project" value="TreeGrafter"/>
</dbReference>
<dbReference type="GO" id="GO:0009425">
    <property type="term" value="C:bacterial-type flagellum basal body"/>
    <property type="evidence" value="ECO:0007669"/>
    <property type="project" value="InterPro"/>
</dbReference>
<feature type="compositionally biased region" description="Basic and acidic residues" evidence="11">
    <location>
        <begin position="1"/>
        <end position="10"/>
    </location>
</feature>
<keyword evidence="8 10" id="KW-1133">Transmembrane helix</keyword>
<dbReference type="GO" id="GO:0006935">
    <property type="term" value="P:chemotaxis"/>
    <property type="evidence" value="ECO:0007669"/>
    <property type="project" value="UniProtKB-KW"/>
</dbReference>
<comment type="subcellular location">
    <subcellularLocation>
        <location evidence="2">Cell membrane</location>
        <topology evidence="2">Single-pass membrane protein</topology>
    </subcellularLocation>
</comment>
<accession>A0A238XSP8</accession>
<evidence type="ECO:0000256" key="3">
    <source>
        <dbReference type="ARBA" id="ARBA00008281"/>
    </source>
</evidence>
<dbReference type="GO" id="GO:0005886">
    <property type="term" value="C:plasma membrane"/>
    <property type="evidence" value="ECO:0007669"/>
    <property type="project" value="UniProtKB-SubCell"/>
</dbReference>
<feature type="region of interest" description="Disordered" evidence="11">
    <location>
        <begin position="113"/>
        <end position="133"/>
    </location>
</feature>
<evidence type="ECO:0000256" key="7">
    <source>
        <dbReference type="ARBA" id="ARBA00022779"/>
    </source>
</evidence>
<evidence type="ECO:0000256" key="8">
    <source>
        <dbReference type="ARBA" id="ARBA00022989"/>
    </source>
</evidence>
<reference evidence="12 13" key="1">
    <citation type="submission" date="2017-06" db="EMBL/GenBank/DDBJ databases">
        <authorList>
            <person name="Kim H.J."/>
            <person name="Triplett B.A."/>
        </authorList>
    </citation>
    <scope>NUCLEOTIDE SEQUENCE [LARGE SCALE GENOMIC DNA]</scope>
    <source>
        <strain evidence="12 13">DSM 13116</strain>
    </source>
</reference>
<keyword evidence="4 10" id="KW-1003">Cell membrane</keyword>
<proteinExistence type="inferred from homology"/>
<feature type="compositionally biased region" description="Acidic residues" evidence="11">
    <location>
        <begin position="39"/>
        <end position="54"/>
    </location>
</feature>
<feature type="transmembrane region" description="Helical" evidence="10">
    <location>
        <begin position="80"/>
        <end position="105"/>
    </location>
</feature>
<feature type="compositionally biased region" description="Low complexity" evidence="11">
    <location>
        <begin position="116"/>
        <end position="131"/>
    </location>
</feature>
<gene>
    <name evidence="12" type="ORF">SAMN04488503_0387</name>
</gene>
<evidence type="ECO:0000256" key="1">
    <source>
        <dbReference type="ARBA" id="ARBA00002254"/>
    </source>
</evidence>
<dbReference type="PANTHER" id="PTHR35091:SF2">
    <property type="entry name" value="FLAGELLAR PROTEIN FLIL"/>
    <property type="match status" value="1"/>
</dbReference>
<keyword evidence="12" id="KW-0282">Flagellum</keyword>
<organism evidence="12 13">
    <name type="scientific">Humidesulfovibrio mexicanus</name>
    <dbReference type="NCBI Taxonomy" id="147047"/>
    <lineage>
        <taxon>Bacteria</taxon>
        <taxon>Pseudomonadati</taxon>
        <taxon>Thermodesulfobacteriota</taxon>
        <taxon>Desulfovibrionia</taxon>
        <taxon>Desulfovibrionales</taxon>
        <taxon>Desulfovibrionaceae</taxon>
        <taxon>Humidesulfovibrio</taxon>
    </lineage>
</organism>
<name>A0A238XSP8_9BACT</name>
<keyword evidence="13" id="KW-1185">Reference proteome</keyword>
<evidence type="ECO:0000256" key="6">
    <source>
        <dbReference type="ARBA" id="ARBA00022692"/>
    </source>
</evidence>
<evidence type="ECO:0000256" key="9">
    <source>
        <dbReference type="ARBA" id="ARBA00023136"/>
    </source>
</evidence>
<dbReference type="OrthoDB" id="5470759at2"/>
<evidence type="ECO:0000256" key="10">
    <source>
        <dbReference type="RuleBase" id="RU364125"/>
    </source>
</evidence>
<dbReference type="InterPro" id="IPR005503">
    <property type="entry name" value="FliL"/>
</dbReference>
<evidence type="ECO:0000256" key="5">
    <source>
        <dbReference type="ARBA" id="ARBA00022500"/>
    </source>
</evidence>
<comment type="similarity">
    <text evidence="3 10">Belongs to the FliL family.</text>
</comment>
<feature type="compositionally biased region" description="Low complexity" evidence="11">
    <location>
        <begin position="11"/>
        <end position="23"/>
    </location>
</feature>
<feature type="region of interest" description="Disordered" evidence="11">
    <location>
        <begin position="1"/>
        <end position="70"/>
    </location>
</feature>
<keyword evidence="6 10" id="KW-0812">Transmembrane</keyword>
<sequence length="235" mass="26155">MAADLKKAEAEPGAEAPRPAEVAIDTSETTRGTQKVELDLEDAPFLEEEEEAPAEPEKPTASVSLEAPPEEKKPLDKKKLILIAVAALVLLIGAGIAVKLVFFGAKDSPKLEETKQTAAAEEQAANQTAAEPEPPEIQVRLDPFWVEQRAEQDQIRFLIVRILVGTKDPSIAKEFEARLLPARNAIFYYLKNKDVHFLADEENTEKLKEELLLVINQYVTDGKFDTLMFEEYVVK</sequence>
<evidence type="ECO:0000256" key="11">
    <source>
        <dbReference type="SAM" id="MobiDB-lite"/>
    </source>
</evidence>
<evidence type="ECO:0000313" key="12">
    <source>
        <dbReference type="EMBL" id="SNR61732.1"/>
    </source>
</evidence>
<dbReference type="AlphaFoldDB" id="A0A238XSP8"/>
<dbReference type="EMBL" id="FZOC01000001">
    <property type="protein sequence ID" value="SNR61732.1"/>
    <property type="molecule type" value="Genomic_DNA"/>
</dbReference>
<keyword evidence="5 10" id="KW-0145">Chemotaxis</keyword>
<keyword evidence="12" id="KW-0969">Cilium</keyword>
<dbReference type="RefSeq" id="WP_089271150.1">
    <property type="nucleotide sequence ID" value="NZ_FZOC01000001.1"/>
</dbReference>
<dbReference type="PANTHER" id="PTHR35091">
    <property type="entry name" value="FLAGELLAR PROTEIN FLIL"/>
    <property type="match status" value="1"/>
</dbReference>
<protein>
    <recommendedName>
        <fullName evidence="10">Flagellar protein FliL</fullName>
    </recommendedName>
</protein>